<proteinExistence type="predicted"/>
<dbReference type="RefSeq" id="WP_397095937.1">
    <property type="nucleotide sequence ID" value="NZ_JBIRYO010000039.1"/>
</dbReference>
<evidence type="ECO:0000313" key="2">
    <source>
        <dbReference type="Proteomes" id="UP001611415"/>
    </source>
</evidence>
<protein>
    <recommendedName>
        <fullName evidence="3">Transposase</fullName>
    </recommendedName>
</protein>
<name>A0ABW7XBC0_9NOCA</name>
<organism evidence="1 2">
    <name type="scientific">Nocardia xishanensis</name>
    <dbReference type="NCBI Taxonomy" id="238964"/>
    <lineage>
        <taxon>Bacteria</taxon>
        <taxon>Bacillati</taxon>
        <taxon>Actinomycetota</taxon>
        <taxon>Actinomycetes</taxon>
        <taxon>Mycobacteriales</taxon>
        <taxon>Nocardiaceae</taxon>
        <taxon>Nocardia</taxon>
    </lineage>
</organism>
<gene>
    <name evidence="1" type="ORF">ACH49W_34230</name>
</gene>
<sequence length="85" mass="9679">MTMTYEYRGRIARKYVAQGREEGWQEGREEGLAEVARVVLTVLDARGVTLSEAQRSRIEGCRDLGQLEDWARRAATITTADELFD</sequence>
<accession>A0ABW7XBC0</accession>
<reference evidence="1 2" key="1">
    <citation type="submission" date="2024-10" db="EMBL/GenBank/DDBJ databases">
        <title>The Natural Products Discovery Center: Release of the First 8490 Sequenced Strains for Exploring Actinobacteria Biosynthetic Diversity.</title>
        <authorList>
            <person name="Kalkreuter E."/>
            <person name="Kautsar S.A."/>
            <person name="Yang D."/>
            <person name="Bader C.D."/>
            <person name="Teijaro C.N."/>
            <person name="Fluegel L."/>
            <person name="Davis C.M."/>
            <person name="Simpson J.R."/>
            <person name="Lauterbach L."/>
            <person name="Steele A.D."/>
            <person name="Gui C."/>
            <person name="Meng S."/>
            <person name="Li G."/>
            <person name="Viehrig K."/>
            <person name="Ye F."/>
            <person name="Su P."/>
            <person name="Kiefer A.F."/>
            <person name="Nichols A."/>
            <person name="Cepeda A.J."/>
            <person name="Yan W."/>
            <person name="Fan B."/>
            <person name="Jiang Y."/>
            <person name="Adhikari A."/>
            <person name="Zheng C.-J."/>
            <person name="Schuster L."/>
            <person name="Cowan T.M."/>
            <person name="Smanski M.J."/>
            <person name="Chevrette M.G."/>
            <person name="De Carvalho L.P.S."/>
            <person name="Shen B."/>
        </authorList>
    </citation>
    <scope>NUCLEOTIDE SEQUENCE [LARGE SCALE GENOMIC DNA]</scope>
    <source>
        <strain evidence="1 2">NPDC019275</strain>
    </source>
</reference>
<dbReference type="Proteomes" id="UP001611415">
    <property type="component" value="Unassembled WGS sequence"/>
</dbReference>
<evidence type="ECO:0008006" key="3">
    <source>
        <dbReference type="Google" id="ProtNLM"/>
    </source>
</evidence>
<dbReference type="EMBL" id="JBIRYO010000039">
    <property type="protein sequence ID" value="MFI2478442.1"/>
    <property type="molecule type" value="Genomic_DNA"/>
</dbReference>
<evidence type="ECO:0000313" key="1">
    <source>
        <dbReference type="EMBL" id="MFI2478442.1"/>
    </source>
</evidence>
<comment type="caution">
    <text evidence="1">The sequence shown here is derived from an EMBL/GenBank/DDBJ whole genome shotgun (WGS) entry which is preliminary data.</text>
</comment>
<keyword evidence="2" id="KW-1185">Reference proteome</keyword>